<dbReference type="Proteomes" id="UP000831817">
    <property type="component" value="Chromosome"/>
</dbReference>
<name>A0ABN6PFW4_9EURY</name>
<keyword evidence="2" id="KW-1185">Reference proteome</keyword>
<organism evidence="1 2">
    <name type="scientific">Methanothermobacter tenebrarum</name>
    <dbReference type="NCBI Taxonomy" id="680118"/>
    <lineage>
        <taxon>Archaea</taxon>
        <taxon>Methanobacteriati</taxon>
        <taxon>Methanobacteriota</taxon>
        <taxon>Methanomada group</taxon>
        <taxon>Methanobacteria</taxon>
        <taxon>Methanobacteriales</taxon>
        <taxon>Methanobacteriaceae</taxon>
        <taxon>Methanothermobacter</taxon>
    </lineage>
</organism>
<dbReference type="RefSeq" id="WP_248563852.1">
    <property type="nucleotide sequence ID" value="NZ_AP025698.1"/>
</dbReference>
<evidence type="ECO:0008006" key="3">
    <source>
        <dbReference type="Google" id="ProtNLM"/>
    </source>
</evidence>
<evidence type="ECO:0000313" key="1">
    <source>
        <dbReference type="EMBL" id="BDH79503.1"/>
    </source>
</evidence>
<dbReference type="GeneID" id="71965399"/>
<proteinExistence type="predicted"/>
<evidence type="ECO:0000313" key="2">
    <source>
        <dbReference type="Proteomes" id="UP000831817"/>
    </source>
</evidence>
<sequence length="213" mass="24568">MGKGEVIRFLSSIGVDTRFVSILEDAILINNLRFSRFSRKREEVFKKNYPSIKVVRSKIFQMICSRVSRVLSDELEPHQRILVEEGDDPLSYTLYAVLEPYTRKYGVSLVSGGEFDFIACPLTLDHIIANAIGEMINGKPIRGPPREDDRGRLLYPLSRVPVAWIERWLRTGPIKITGDDVIEEFIGFFEEILPEFRENMLKSLNYIREKGII</sequence>
<reference evidence="1 2" key="1">
    <citation type="submission" date="2022-04" db="EMBL/GenBank/DDBJ databases">
        <title>Complete genome of Methanothermobacter tenebrarum strain RMAS.</title>
        <authorList>
            <person name="Nakamura K."/>
            <person name="Oshima K."/>
            <person name="Hattori M."/>
            <person name="Kamagata Y."/>
            <person name="Takamizawa K."/>
        </authorList>
    </citation>
    <scope>NUCLEOTIDE SEQUENCE [LARGE SCALE GENOMIC DNA]</scope>
    <source>
        <strain evidence="1 2">RMAS</strain>
    </source>
</reference>
<dbReference type="EMBL" id="AP025698">
    <property type="protein sequence ID" value="BDH79503.1"/>
    <property type="molecule type" value="Genomic_DNA"/>
</dbReference>
<protein>
    <recommendedName>
        <fullName evidence="3">ATPase</fullName>
    </recommendedName>
</protein>
<accession>A0ABN6PFW4</accession>
<gene>
    <name evidence="1" type="ORF">MTTB_08820</name>
</gene>